<comment type="caution">
    <text evidence="1">The sequence shown here is derived from an EMBL/GenBank/DDBJ whole genome shotgun (WGS) entry which is preliminary data.</text>
</comment>
<organism evidence="1 2">
    <name type="scientific">Engystomops pustulosus</name>
    <name type="common">Tungara frog</name>
    <name type="synonym">Physalaemus pustulosus</name>
    <dbReference type="NCBI Taxonomy" id="76066"/>
    <lineage>
        <taxon>Eukaryota</taxon>
        <taxon>Metazoa</taxon>
        <taxon>Chordata</taxon>
        <taxon>Craniata</taxon>
        <taxon>Vertebrata</taxon>
        <taxon>Euteleostomi</taxon>
        <taxon>Amphibia</taxon>
        <taxon>Batrachia</taxon>
        <taxon>Anura</taxon>
        <taxon>Neobatrachia</taxon>
        <taxon>Hyloidea</taxon>
        <taxon>Leptodactylidae</taxon>
        <taxon>Leiuperinae</taxon>
        <taxon>Engystomops</taxon>
    </lineage>
</organism>
<evidence type="ECO:0000313" key="1">
    <source>
        <dbReference type="EMBL" id="KAG8548820.1"/>
    </source>
</evidence>
<dbReference type="EMBL" id="WNYA01000316">
    <property type="protein sequence ID" value="KAG8548820.1"/>
    <property type="molecule type" value="Genomic_DNA"/>
</dbReference>
<evidence type="ECO:0000313" key="2">
    <source>
        <dbReference type="Proteomes" id="UP000824782"/>
    </source>
</evidence>
<name>A0AAV6ZNE1_ENGPU</name>
<dbReference type="AlphaFoldDB" id="A0AAV6ZNE1"/>
<accession>A0AAV6ZNE1</accession>
<protein>
    <submittedName>
        <fullName evidence="1">Uncharacterized protein</fullName>
    </submittedName>
</protein>
<proteinExistence type="predicted"/>
<sequence length="143" mass="16200">MNTSSSTLRLLHGMLTPQRSYSSTKHRLLHATTTPQSENSSTLRLLFHTRITPPHYRILHATTPPPNRSHLKVRLWGIQKTDKGGGEWYRLANGDNRQFRINQISPVMSSEGCWLAMPTPPTNVSPCLASSALIRYIRINAER</sequence>
<dbReference type="Proteomes" id="UP000824782">
    <property type="component" value="Unassembled WGS sequence"/>
</dbReference>
<reference evidence="1" key="1">
    <citation type="thesis" date="2020" institute="ProQuest LLC" country="789 East Eisenhower Parkway, Ann Arbor, MI, USA">
        <title>Comparative Genomics and Chromosome Evolution.</title>
        <authorList>
            <person name="Mudd A.B."/>
        </authorList>
    </citation>
    <scope>NUCLEOTIDE SEQUENCE</scope>
    <source>
        <strain evidence="1">237g6f4</strain>
        <tissue evidence="1">Blood</tissue>
    </source>
</reference>
<gene>
    <name evidence="1" type="ORF">GDO81_024042</name>
</gene>
<keyword evidence="2" id="KW-1185">Reference proteome</keyword>